<keyword evidence="2" id="KW-1185">Reference proteome</keyword>
<protein>
    <submittedName>
        <fullName evidence="1">Uncharacterized protein</fullName>
    </submittedName>
</protein>
<name>A0ABS8SHY9_DATST</name>
<evidence type="ECO:0000313" key="1">
    <source>
        <dbReference type="EMBL" id="MCD7458506.1"/>
    </source>
</evidence>
<feature type="non-terminal residue" evidence="1">
    <location>
        <position position="1"/>
    </location>
</feature>
<proteinExistence type="predicted"/>
<dbReference type="Proteomes" id="UP000823775">
    <property type="component" value="Unassembled WGS sequence"/>
</dbReference>
<comment type="caution">
    <text evidence="1">The sequence shown here is derived from an EMBL/GenBank/DDBJ whole genome shotgun (WGS) entry which is preliminary data.</text>
</comment>
<reference evidence="1 2" key="1">
    <citation type="journal article" date="2021" name="BMC Genomics">
        <title>Datura genome reveals duplications of psychoactive alkaloid biosynthetic genes and high mutation rate following tissue culture.</title>
        <authorList>
            <person name="Rajewski A."/>
            <person name="Carter-House D."/>
            <person name="Stajich J."/>
            <person name="Litt A."/>
        </authorList>
    </citation>
    <scope>NUCLEOTIDE SEQUENCE [LARGE SCALE GENOMIC DNA]</scope>
    <source>
        <strain evidence="1">AR-01</strain>
    </source>
</reference>
<sequence>ATVGCCAVMPPSAARVPVQSVRERRLRDAAPGVPASLFVWPPVHSTRYSCSHPQSLPSGVLYAIILNIHAHISEIYY</sequence>
<accession>A0ABS8SHY9</accession>
<gene>
    <name evidence="1" type="ORF">HAX54_038415</name>
</gene>
<organism evidence="1 2">
    <name type="scientific">Datura stramonium</name>
    <name type="common">Jimsonweed</name>
    <name type="synonym">Common thornapple</name>
    <dbReference type="NCBI Taxonomy" id="4076"/>
    <lineage>
        <taxon>Eukaryota</taxon>
        <taxon>Viridiplantae</taxon>
        <taxon>Streptophyta</taxon>
        <taxon>Embryophyta</taxon>
        <taxon>Tracheophyta</taxon>
        <taxon>Spermatophyta</taxon>
        <taxon>Magnoliopsida</taxon>
        <taxon>eudicotyledons</taxon>
        <taxon>Gunneridae</taxon>
        <taxon>Pentapetalae</taxon>
        <taxon>asterids</taxon>
        <taxon>lamiids</taxon>
        <taxon>Solanales</taxon>
        <taxon>Solanaceae</taxon>
        <taxon>Solanoideae</taxon>
        <taxon>Datureae</taxon>
        <taxon>Datura</taxon>
    </lineage>
</organism>
<dbReference type="EMBL" id="JACEIK010000524">
    <property type="protein sequence ID" value="MCD7458506.1"/>
    <property type="molecule type" value="Genomic_DNA"/>
</dbReference>
<evidence type="ECO:0000313" key="2">
    <source>
        <dbReference type="Proteomes" id="UP000823775"/>
    </source>
</evidence>